<organism evidence="1 2">
    <name type="scientific">Listeria welshimeri</name>
    <dbReference type="NCBI Taxonomy" id="1643"/>
    <lineage>
        <taxon>Bacteria</taxon>
        <taxon>Bacillati</taxon>
        <taxon>Bacillota</taxon>
        <taxon>Bacilli</taxon>
        <taxon>Bacillales</taxon>
        <taxon>Listeriaceae</taxon>
        <taxon>Listeria</taxon>
    </lineage>
</organism>
<dbReference type="EMBL" id="JAAROP010000004">
    <property type="protein sequence ID" value="MBC1322557.1"/>
    <property type="molecule type" value="Genomic_DNA"/>
</dbReference>
<sequence>MSNKFNEIGHVSTEGGPILIGDYKVITKWNGIDTDDYDKLIETPEEDFMYKIADKTVGVWNPEGGSFIGIHSNHQDKFTFIKSYTKYEEDYKYIGAVGRNEEIIGDVEIFSNTLLILYAPESGVLLEPLKENSITRLKGDLAFEESVLSIPVTNGTYRLVSDFVFGSETLHQAKRLVITKL</sequence>
<dbReference type="Proteomes" id="UP000522007">
    <property type="component" value="Unassembled WGS sequence"/>
</dbReference>
<evidence type="ECO:0000313" key="2">
    <source>
        <dbReference type="Proteomes" id="UP000522007"/>
    </source>
</evidence>
<proteinExistence type="predicted"/>
<reference evidence="1 2" key="1">
    <citation type="submission" date="2020-03" db="EMBL/GenBank/DDBJ databases">
        <title>Soil Listeria distribution.</title>
        <authorList>
            <person name="Liao J."/>
            <person name="Wiedmann M."/>
        </authorList>
    </citation>
    <scope>NUCLEOTIDE SEQUENCE [LARGE SCALE GENOMIC DNA]</scope>
    <source>
        <strain evidence="1 2">FSL L7-1829</strain>
    </source>
</reference>
<evidence type="ECO:0000313" key="1">
    <source>
        <dbReference type="EMBL" id="MBC1322557.1"/>
    </source>
</evidence>
<comment type="caution">
    <text evidence="1">The sequence shown here is derived from an EMBL/GenBank/DDBJ whole genome shotgun (WGS) entry which is preliminary data.</text>
</comment>
<dbReference type="AlphaFoldDB" id="A0A7X0W505"/>
<gene>
    <name evidence="1" type="ORF">HB853_06325</name>
</gene>
<accession>A0A7X0W505</accession>
<name>A0A7X0W505_LISWE</name>
<protein>
    <submittedName>
        <fullName evidence="1">Uncharacterized protein</fullName>
    </submittedName>
</protein>